<name>A0A916SMQ2_9HYPH</name>
<dbReference type="AlphaFoldDB" id="A0A916SMQ2"/>
<comment type="caution">
    <text evidence="1">The sequence shown here is derived from an EMBL/GenBank/DDBJ whole genome shotgun (WGS) entry which is preliminary data.</text>
</comment>
<keyword evidence="2" id="KW-1185">Reference proteome</keyword>
<dbReference type="InterPro" id="IPR008983">
    <property type="entry name" value="Tumour_necrosis_fac-like_dom"/>
</dbReference>
<dbReference type="Proteomes" id="UP000646478">
    <property type="component" value="Unassembled WGS sequence"/>
</dbReference>
<dbReference type="Gene3D" id="2.60.120.40">
    <property type="match status" value="1"/>
</dbReference>
<dbReference type="RefSeq" id="WP_188826030.1">
    <property type="nucleotide sequence ID" value="NZ_BMHH01000025.1"/>
</dbReference>
<accession>A0A916SMQ2</accession>
<dbReference type="InterPro" id="IPR021251">
    <property type="entry name" value="DUF2793"/>
</dbReference>
<evidence type="ECO:0000313" key="2">
    <source>
        <dbReference type="Proteomes" id="UP000646478"/>
    </source>
</evidence>
<organism evidence="1 2">
    <name type="scientific">Brucella endophytica</name>
    <dbReference type="NCBI Taxonomy" id="1963359"/>
    <lineage>
        <taxon>Bacteria</taxon>
        <taxon>Pseudomonadati</taxon>
        <taxon>Pseudomonadota</taxon>
        <taxon>Alphaproteobacteria</taxon>
        <taxon>Hyphomicrobiales</taxon>
        <taxon>Brucellaceae</taxon>
        <taxon>Brucella/Ochrobactrum group</taxon>
        <taxon>Brucella</taxon>
    </lineage>
</organism>
<protein>
    <recommendedName>
        <fullName evidence="3">DUF2793 domain-containing protein</fullName>
    </recommendedName>
</protein>
<dbReference type="SUPFAM" id="SSF49842">
    <property type="entry name" value="TNF-like"/>
    <property type="match status" value="1"/>
</dbReference>
<proteinExistence type="predicted"/>
<dbReference type="Pfam" id="PF10983">
    <property type="entry name" value="DUF2793"/>
    <property type="match status" value="1"/>
</dbReference>
<reference evidence="1" key="2">
    <citation type="submission" date="2020-09" db="EMBL/GenBank/DDBJ databases">
        <authorList>
            <person name="Sun Q."/>
            <person name="Zhou Y."/>
        </authorList>
    </citation>
    <scope>NUCLEOTIDE SEQUENCE</scope>
    <source>
        <strain evidence="1">CGMCC 1.15082</strain>
    </source>
</reference>
<evidence type="ECO:0008006" key="3">
    <source>
        <dbReference type="Google" id="ProtNLM"/>
    </source>
</evidence>
<dbReference type="EMBL" id="BMHH01000025">
    <property type="protein sequence ID" value="GGB08536.1"/>
    <property type="molecule type" value="Genomic_DNA"/>
</dbReference>
<sequence length="451" mass="47253">MENTPNLKLPYILPSQAQKHVTHNEALQRLDTVVQLAVLDRDIATPPASPAEGARYIVAAGAASDWAGHEGKIACLLDGAWEFTAPAEGWIAWVADEGVLLAWDGSAWRAVSSGDGVTLEELADGTVKEIGINTATDVNNRLAVKADGVLFSHDDVTPGTGHMCATLNKADAAKDAGFVFQTNWSTRALFGTLGDNSFSLKVSPDGNSFNTGFNVRPDDGHVGLAGYTADANNDLGVKGTNVLFDRRANHMRININKNASANDASIGFQSGYSARALAGLLGNNNFTVKVSPDGTNYFTGLTVDGTNGVVSQNNLPRAVAGMNFNQTVPPGDAHLISLNSSISNPMNMFDPSRSRITVPVTGLYLVNYTGYFYVEAGTTIQTLQLYKNGAPTSPNAAAIGGGVYITLASSMGIPLNAGDFLELHGGSSGVQSVAMGSNFCFSVIYVGPSAV</sequence>
<reference evidence="1" key="1">
    <citation type="journal article" date="2014" name="Int. J. Syst. Evol. Microbiol.">
        <title>Complete genome sequence of Corynebacterium casei LMG S-19264T (=DSM 44701T), isolated from a smear-ripened cheese.</title>
        <authorList>
            <consortium name="US DOE Joint Genome Institute (JGI-PGF)"/>
            <person name="Walter F."/>
            <person name="Albersmeier A."/>
            <person name="Kalinowski J."/>
            <person name="Ruckert C."/>
        </authorList>
    </citation>
    <scope>NUCLEOTIDE SEQUENCE</scope>
    <source>
        <strain evidence="1">CGMCC 1.15082</strain>
    </source>
</reference>
<gene>
    <name evidence="1" type="ORF">GCM10011491_40690</name>
</gene>
<evidence type="ECO:0000313" key="1">
    <source>
        <dbReference type="EMBL" id="GGB08536.1"/>
    </source>
</evidence>